<feature type="region of interest" description="Disordered" evidence="1">
    <location>
        <begin position="924"/>
        <end position="951"/>
    </location>
</feature>
<feature type="compositionally biased region" description="Basic and acidic residues" evidence="1">
    <location>
        <begin position="997"/>
        <end position="1011"/>
    </location>
</feature>
<feature type="compositionally biased region" description="Polar residues" evidence="1">
    <location>
        <begin position="326"/>
        <end position="428"/>
    </location>
</feature>
<feature type="compositionally biased region" description="Polar residues" evidence="1">
    <location>
        <begin position="228"/>
        <end position="275"/>
    </location>
</feature>
<dbReference type="Proteomes" id="UP000694865">
    <property type="component" value="Unplaced"/>
</dbReference>
<feature type="compositionally biased region" description="Basic and acidic residues" evidence="1">
    <location>
        <begin position="1072"/>
        <end position="1085"/>
    </location>
</feature>
<organism evidence="2 3">
    <name type="scientific">Saccoglossus kowalevskii</name>
    <name type="common">Acorn worm</name>
    <dbReference type="NCBI Taxonomy" id="10224"/>
    <lineage>
        <taxon>Eukaryota</taxon>
        <taxon>Metazoa</taxon>
        <taxon>Hemichordata</taxon>
        <taxon>Enteropneusta</taxon>
        <taxon>Harrimaniidae</taxon>
        <taxon>Saccoglossus</taxon>
    </lineage>
</organism>
<keyword evidence="2" id="KW-1185">Reference proteome</keyword>
<protein>
    <submittedName>
        <fullName evidence="3">Uncharacterized protein LOC102802792</fullName>
    </submittedName>
</protein>
<feature type="compositionally biased region" description="Basic and acidic residues" evidence="1">
    <location>
        <begin position="1030"/>
        <end position="1039"/>
    </location>
</feature>
<feature type="compositionally biased region" description="Acidic residues" evidence="1">
    <location>
        <begin position="1012"/>
        <end position="1024"/>
    </location>
</feature>
<feature type="compositionally biased region" description="Polar residues" evidence="1">
    <location>
        <begin position="193"/>
        <end position="219"/>
    </location>
</feature>
<name>A0ABM0MIU2_SACKO</name>
<sequence>MDDSTLCSHCHSPVDSLADGCSCSKCGENLLKKSRIDQEVLKVHGGGDEPMTADNETNDQKQNVAQAVQDVPLQPLILVEDAHSQQTMDLNQDMKQDCSDRPTNVEVDTNLEVMQSVQGVNLQSGQILPSQQMVSLIPKQNRSDELKSNTEQIIIQPQPLQGVPSDPLQDVTPPPSQDVTPQPLQDVIPQPLQDVTPQPSQDVTPQPSQDVTPQPSQDAAPQPLQDVNPHSSQDVTPQPSQGVTSQSLQGVTPESLQDVTPQSLQGVTPQSLQGVTPQSLQGVTSQSLQGVTSQSLQGVTSQSLQGVTSQSLQGVTSQSLQGVTPESLQGVTPQSLQGVTPESLQGVTPQSLQGVTPQSLQGVTPQSLQGVTPESLQGVTPQSLQGVTPQSLQGVTPQSLQGVTPQSLQGVTPAQLQGVTPESGQGVTPQPFHGVFPHPFQDVPSHPSQDIPDQQQLQERMSQFLQQLSPEQMQMQMMFMQMMQMQMGMFQGVPGQPGIPPFGVHQSMPGYLGMLLTPPQQYPLGSPHNKPAQCVGNMLPVQQTSMQWSQPEHAERQQQQGISPGSFLQQPSQTSENHPVLSTSTQQSNLAQSQGPSTASLDGQGRKQAQSSTSAAYAIGQQQESPIANTQMTQQLQSSSNQLKATDQQPQSPCTTPLDQQQTSVNKTGVILPEQGAKQVEMQQQPHATANLHSQAKPPVGQQQMQHQIEKQQLTDLPNSQEQPLLSPQQTIPVHTNQPTSGQQAASTYKTHTSPNDAPQKTTANDPQQRIPEETANKSLPEAPDDACASLELLPHGKFLELFKIKLACEDCIFKHGSGVNSYKVGGSKNHSKKGCKKTILCCCLNNGKDNLWRIVRKKPEKIPESLCQEAEQDEPCGRPPGKCPFAYTLVERQVWLAEQKGIFNRKELFPSLNDNAAIMTLQRRKEASAKQDGSQVGKKQEKGGFSQQETKIRTEVIIQLPNSAKLADQTKSNVPMDEKKNIKSEVPFPEVALSNEFEKKAPLDESKDTNETDIQEQADDNDEVNANKGKTDDKEISKNDQPPESGGDWYQKNNATGDEKKDKKKKKKKEKNKEAEKKHAERSQDVIPEALKHSGKNTMTVNFSVWMSPDFGYDSLKHEVVIRCSLPEFGGWSGGQPCVKMMPTDHTWLTIFQNIARVQGKICAQGVLIGGSMQKLDDSLEEWILSLRKLQCRDEATDQEILVAATWQNQDTTIIDELQLFKGELVTEPRYLQQEMEYKYVLVKGPSKKESLYEYIPYHNNKYGNRILKIPVDKCKAGGDWNRYDDVMYPEHGSNWWGKIKKTFSSYYEKVFGSGKLALENKTFVTKFMLPSWNGFCVPEDKKTVTPGLAFDAISKVQQILHGINQNYKPYGFDFKKMLVEYLTPKLETFKKFKSMDEETAEQGVQRLASALAIITLIEENSLFDKLDYCIVGDLFEALLIRPNFEKSICHDFEGLEHHFPGKEQKKKLAELLCSFCNKTFTAKKHVDPRFLLCVPVLHFLRLESAPFKPPSVVDNYEDIAWWGVKSLNTQSFVNFIENHMNVVEIVKRLEPLFPVDTLLCRACVRVVPFNQLATLVKSLSMSVLVPEQIFQDTCWEIIESLTGRIRHLEMSEEETSSQINEDDVKNLSSCLEDTNSVLTLLKTVMNKSYIDSYDILCCICNLYAACYSYTMTKIPQNKRVTRQTSKNTEIDKMKEMYDSVISSMHQWIHTKLPYSLFSSWECGSKTDYTNELKVWHHIFLVEFSDQEAGEIWHKHFLELFQDRVKTAKPSQKVKLFCRKDVQDYHPTVQKTLSDAAFSAVGEICKHAKDSEDLFRTINQSEVNEYGTLLSHMLEKSWPAPNHGENCASFKQILQHLLTWTPFVGFFKMTGASQGHGNILSTLAQEHVAISQSVLDSLTQELLSGAIQTDDLNMVLNNINHFLELYKVTGGETIPSKEQGCHRPDFPNITKILDHRKKELEAFEHDRKLISSFLGICQSIQPVDIQQLQEKVEVNIDELKLSDVCNPIKLDQIGTRLLEVTFFGLSLAVKKMLEPLQKIHSSSLFQNMWISRAKTQHKEKQKRSGTNILSIDEVAVEVWQFVFREIMEVLTKTQTGSLTLKEVDTLFGRFRNHYDQLEKELMQLLGARSKADWIKDRMVQIKQYHQLEDRLDAVGTIINIKKTFGLSGDFNAVLLLSSVRDADFKDRKLESINHEVVTAGIALAEMSHARILCLQELVKQKALVDWLRTEIKDVQQLKVFVDLAMISAGETDMEVDRVKCLHQATTGFSSFIFDLKPDAGFHQLMKACESLWNALRNDEDLPEKLRGVSHHLDWLKGVKESHGSVETSSLSQAEAINTKGIYVVGSIDKNAVVCKKMLLFLSLEAGAIC</sequence>
<dbReference type="PANTHER" id="PTHR22605">
    <property type="entry name" value="RZ-TYPE DOMAIN-CONTAINING PROTEIN"/>
    <property type="match status" value="1"/>
</dbReference>
<evidence type="ECO:0000313" key="2">
    <source>
        <dbReference type="Proteomes" id="UP000694865"/>
    </source>
</evidence>
<proteinExistence type="predicted"/>
<feature type="region of interest" description="Disordered" evidence="1">
    <location>
        <begin position="679"/>
        <end position="710"/>
    </location>
</feature>
<feature type="region of interest" description="Disordered" evidence="1">
    <location>
        <begin position="544"/>
        <end position="617"/>
    </location>
</feature>
<evidence type="ECO:0000256" key="1">
    <source>
        <dbReference type="SAM" id="MobiDB-lite"/>
    </source>
</evidence>
<dbReference type="GeneID" id="102802792"/>
<feature type="compositionally biased region" description="Polar residues" evidence="1">
    <location>
        <begin position="731"/>
        <end position="768"/>
    </location>
</feature>
<feature type="region of interest" description="Disordered" evidence="1">
    <location>
        <begin position="326"/>
        <end position="453"/>
    </location>
</feature>
<feature type="region of interest" description="Disordered" evidence="1">
    <location>
        <begin position="969"/>
        <end position="1089"/>
    </location>
</feature>
<feature type="region of interest" description="Disordered" evidence="1">
    <location>
        <begin position="157"/>
        <end position="275"/>
    </location>
</feature>
<gene>
    <name evidence="3" type="primary">LOC102802792</name>
</gene>
<reference evidence="3" key="1">
    <citation type="submission" date="2025-08" db="UniProtKB">
        <authorList>
            <consortium name="RefSeq"/>
        </authorList>
    </citation>
    <scope>IDENTIFICATION</scope>
    <source>
        <tissue evidence="3">Testes</tissue>
    </source>
</reference>
<dbReference type="RefSeq" id="XP_006819933.1">
    <property type="nucleotide sequence ID" value="XM_006819870.1"/>
</dbReference>
<dbReference type="InterPro" id="IPR031248">
    <property type="entry name" value="RNF213"/>
</dbReference>
<feature type="compositionally biased region" description="Polar residues" evidence="1">
    <location>
        <begin position="681"/>
        <end position="694"/>
    </location>
</feature>
<dbReference type="PANTHER" id="PTHR22605:SF16">
    <property type="entry name" value="E3 UBIQUITIN-PROTEIN LIGASE RNF213"/>
    <property type="match status" value="1"/>
</dbReference>
<feature type="compositionally biased region" description="Polar residues" evidence="1">
    <location>
        <begin position="557"/>
        <end position="617"/>
    </location>
</feature>
<evidence type="ECO:0000313" key="3">
    <source>
        <dbReference type="RefSeq" id="XP_006819933.1"/>
    </source>
</evidence>
<feature type="region of interest" description="Disordered" evidence="1">
    <location>
        <begin position="731"/>
        <end position="770"/>
    </location>
</feature>
<accession>A0ABM0MIU2</accession>
<feature type="region of interest" description="Disordered" evidence="1">
    <location>
        <begin position="631"/>
        <end position="663"/>
    </location>
</feature>